<dbReference type="RefSeq" id="YP_438129.1">
    <property type="nucleotide sequence ID" value="NC_007646.1"/>
</dbReference>
<dbReference type="SMART" id="SM00630">
    <property type="entry name" value="Sema"/>
    <property type="match status" value="1"/>
</dbReference>
<dbReference type="SUPFAM" id="SSF101912">
    <property type="entry name" value="Sema domain"/>
    <property type="match status" value="1"/>
</dbReference>
<proteinExistence type="predicted"/>
<dbReference type="GO" id="GO:0005886">
    <property type="term" value="C:plasma membrane"/>
    <property type="evidence" value="ECO:0007669"/>
    <property type="project" value="TreeGrafter"/>
</dbReference>
<dbReference type="InterPro" id="IPR036352">
    <property type="entry name" value="Semap_dom_sf"/>
</dbReference>
<accession>Q2VSN5</accession>
<reference evidence="5" key="2">
    <citation type="journal article" date="1998" name="J. Virol.">
        <title>Detection of a novel bovine lymphotropic herpesvirus.</title>
        <authorList>
            <person name="Rovnak J."/>
            <person name="Quackenbush S.L."/>
            <person name="Reyes R.A."/>
            <person name="Baines J.D."/>
            <person name="Parrish C.R."/>
            <person name="Casey J.W."/>
        </authorList>
    </citation>
    <scope>NUCLEOTIDE SEQUENCE [LARGE SCALE GENOMIC DNA]</scope>
</reference>
<reference evidence="4 5" key="7">
    <citation type="journal article" date="2009" name="Vet. Microbiol.">
        <title>Ovine herpesvirus 2 structural proteins in epithelial cells and M-cells of the appendix in rabbits with malignant catarrhal fever.</title>
        <authorList>
            <person name="Meier-Trummer C.S."/>
            <person name="Tobler K."/>
            <person name="Hilbe M."/>
            <person name="Stewart J.P."/>
            <person name="Hart J."/>
            <person name="Campbell I."/>
            <person name="Haig D.M."/>
            <person name="Glauser D.L."/>
            <person name="Ehrensperger F."/>
            <person name="Ackermann M."/>
        </authorList>
    </citation>
    <scope>NUCLEOTIDE SEQUENCE [LARGE SCALE GENOMIC DNA]</scope>
    <source>
        <strain evidence="4">BJ1035</strain>
    </source>
</reference>
<evidence type="ECO:0000256" key="2">
    <source>
        <dbReference type="PROSITE-ProRule" id="PRU00352"/>
    </source>
</evidence>
<dbReference type="GO" id="GO:0030215">
    <property type="term" value="F:semaphorin receptor binding"/>
    <property type="evidence" value="ECO:0007669"/>
    <property type="project" value="InterPro"/>
</dbReference>
<evidence type="ECO:0000256" key="1">
    <source>
        <dbReference type="ARBA" id="ARBA00023157"/>
    </source>
</evidence>
<reference evidence="5" key="3">
    <citation type="journal article" date="2001" name="J. Gen. Virol.">
        <title>Ovine herpesvirus-2 glycoprotein B sequences from tissues of ruminant malignant catarrhal fever cases and healthy sheep are highly conserved.</title>
        <authorList>
            <person name="Dunowska M."/>
            <person name="Letchworth G.J."/>
            <person name="Collins J.K."/>
            <person name="DeMartini J.C."/>
        </authorList>
    </citation>
    <scope>NUCLEOTIDE SEQUENCE [LARGE SCALE GENOMIC DNA]</scope>
</reference>
<dbReference type="GO" id="GO:0030335">
    <property type="term" value="P:positive regulation of cell migration"/>
    <property type="evidence" value="ECO:0007669"/>
    <property type="project" value="TreeGrafter"/>
</dbReference>
<keyword evidence="5" id="KW-1185">Reference proteome</keyword>
<dbReference type="Pfam" id="PF01403">
    <property type="entry name" value="Sema"/>
    <property type="match status" value="1"/>
</dbReference>
<dbReference type="InterPro" id="IPR027231">
    <property type="entry name" value="Semaphorin"/>
</dbReference>
<dbReference type="PANTHER" id="PTHR11036">
    <property type="entry name" value="SEMAPHORIN"/>
    <property type="match status" value="1"/>
</dbReference>
<dbReference type="Proteomes" id="UP000153759">
    <property type="component" value="Segment"/>
</dbReference>
<evidence type="ECO:0000313" key="4">
    <source>
        <dbReference type="EMBL" id="AAX58041.1"/>
    </source>
</evidence>
<gene>
    <name evidence="4" type="ORF">Ov3</name>
</gene>
<dbReference type="InterPro" id="IPR001627">
    <property type="entry name" value="Semap_dom"/>
</dbReference>
<dbReference type="GO" id="GO:0007229">
    <property type="term" value="P:integrin-mediated signaling pathway"/>
    <property type="evidence" value="ECO:0007669"/>
    <property type="project" value="TreeGrafter"/>
</dbReference>
<dbReference type="PROSITE" id="PS51004">
    <property type="entry name" value="SEMA"/>
    <property type="match status" value="1"/>
</dbReference>
<dbReference type="FunFam" id="2.130.10.10:FF:000223">
    <property type="entry name" value="semaphorin-7A isoform X1"/>
    <property type="match status" value="1"/>
</dbReference>
<comment type="caution">
    <text evidence="2">Lacks conserved residue(s) required for the propagation of feature annotation.</text>
</comment>
<reference evidence="5" key="5">
    <citation type="journal article" date="2002" name="J. Gen. Virol.">
        <title>Isolation and expression of three open reading frames from ovine herpesvirus-2.</title>
        <authorList>
            <person name="Coulter L.J."/>
            <person name="Reid H.W."/>
        </authorList>
    </citation>
    <scope>NUCLEOTIDE SEQUENCE [LARGE SCALE GENOMIC DNA]</scope>
</reference>
<dbReference type="PANTHER" id="PTHR11036:SF80">
    <property type="entry name" value="SEMAPHORIN-7A"/>
    <property type="match status" value="1"/>
</dbReference>
<organism evidence="4 5">
    <name type="scientific">Ovine gammaherpesvirus 2</name>
    <dbReference type="NCBI Taxonomy" id="10398"/>
    <lineage>
        <taxon>Viruses</taxon>
        <taxon>Duplodnaviria</taxon>
        <taxon>Heunggongvirae</taxon>
        <taxon>Peploviricota</taxon>
        <taxon>Herviviricetes</taxon>
        <taxon>Herpesvirales</taxon>
        <taxon>Orthoherpesviridae</taxon>
        <taxon>Gammaherpesvirinae</taxon>
        <taxon>Macavirus</taxon>
        <taxon>Macavirus ovinegamma2</taxon>
    </lineage>
</organism>
<evidence type="ECO:0000259" key="3">
    <source>
        <dbReference type="PROSITE" id="PS51004"/>
    </source>
</evidence>
<evidence type="ECO:0000313" key="5">
    <source>
        <dbReference type="Proteomes" id="UP000153759"/>
    </source>
</evidence>
<sequence length="458" mass="51534">MTFFRAILQGCILYNFLIPIESCVQPPHPTVERGLRINFTEEEPHTVLFKPPHEPVVWVGAKDKVYVFDFSTQPNGTRQEIQIMSRQVPHMPAPKGENFITLIHQQPNNRLVCGTNSGQPGCWLVSNDSASFMGSGRGYAPFTPTDGDLVLFDEAEVYSTINTYPPLSKKSRKFRRIKGEEELYTSDTAMLDPVFLGDKVYFTQPSYDDKIYTFFQENAVSSNTQTYPTVARVAQVCRNDEGGESSLSAYKWTTFLKATLLCGDLKLGKVYPKLQDVFFSVEHNNQQAQPVVYGLFLNPWNFSAICAYSLQDIAKVFRTSKLKKYYGPLPNPRPGVCMPTGKRVPTSTFQVADRYPEVSAPVKPSNPSQTPLLESEQQYEKLRVQSLSETGSDIGKLLYLSTPEGKIHKISVFTNSTSVTLEIQPFLRAAAIQGMLLDIQAQKLYVNSKWEISEVPLE</sequence>
<protein>
    <submittedName>
        <fullName evidence="4">Ov3 protein</fullName>
    </submittedName>
</protein>
<dbReference type="InterPro" id="IPR015943">
    <property type="entry name" value="WD40/YVTN_repeat-like_dom_sf"/>
</dbReference>
<reference evidence="5" key="6">
    <citation type="journal article" date="2002" name="J. Gen. Virol.">
        <title>Ovine herpesvirus 2 lytic cycle replication and capsid production.</title>
        <authorList>
            <person name="Rosbottom J."/>
            <person name="Dalziel R.G."/>
            <person name="Reid H.W."/>
            <person name="Stewart J.P."/>
        </authorList>
    </citation>
    <scope>NUCLEOTIDE SEQUENCE [LARGE SCALE GENOMIC DNA]</scope>
</reference>
<keyword evidence="1" id="KW-1015">Disulfide bond</keyword>
<name>Q2VSN5_9GAMA</name>
<feature type="domain" description="Sema" evidence="3">
    <location>
        <begin position="23"/>
        <end position="457"/>
    </location>
</feature>
<dbReference type="KEGG" id="vg:3837435"/>
<dbReference type="GO" id="GO:0071526">
    <property type="term" value="P:semaphorin-plexin signaling pathway"/>
    <property type="evidence" value="ECO:0007669"/>
    <property type="project" value="TreeGrafter"/>
</dbReference>
<dbReference type="EMBL" id="AY839756">
    <property type="protein sequence ID" value="AAX58041.1"/>
    <property type="molecule type" value="Genomic_DNA"/>
</dbReference>
<reference evidence="5" key="1">
    <citation type="journal article" date="1993" name="Arch. Virol.">
        <title>PCR detection of the sheep-associated agent of malignant catarrhal fever.</title>
        <authorList>
            <person name="Baxter S.I."/>
            <person name="Pow I."/>
            <person name="Bridgen A."/>
            <person name="Reid H.W."/>
        </authorList>
    </citation>
    <scope>NUCLEOTIDE SEQUENCE [LARGE SCALE GENOMIC DNA]</scope>
</reference>
<dbReference type="GO" id="GO:0045499">
    <property type="term" value="F:chemorepellent activity"/>
    <property type="evidence" value="ECO:0007669"/>
    <property type="project" value="TreeGrafter"/>
</dbReference>
<reference evidence="5" key="4">
    <citation type="journal article" date="2001" name="Virus Res.">
        <title>Detection and multigenic characterization of a novel gammaherpesvirus in goats.</title>
        <authorList>
            <person name="Chmielewicz B."/>
            <person name="Goltz M."/>
            <person name="Ehlers B."/>
        </authorList>
    </citation>
    <scope>NUCLEOTIDE SEQUENCE [LARGE SCALE GENOMIC DNA]</scope>
</reference>
<dbReference type="GeneID" id="3837435"/>
<dbReference type="OrthoDB" id="7700at10239"/>
<dbReference type="Gene3D" id="2.130.10.10">
    <property type="entry name" value="YVTN repeat-like/Quinoprotein amine dehydrogenase"/>
    <property type="match status" value="1"/>
</dbReference>
<dbReference type="GO" id="GO:0005178">
    <property type="term" value="F:integrin binding"/>
    <property type="evidence" value="ECO:0007669"/>
    <property type="project" value="TreeGrafter"/>
</dbReference>